<dbReference type="InterPro" id="IPR010982">
    <property type="entry name" value="Lambda_DNA-bd_dom_sf"/>
</dbReference>
<evidence type="ECO:0000313" key="5">
    <source>
        <dbReference type="Proteomes" id="UP001596620"/>
    </source>
</evidence>
<accession>A0ABW2UUW5</accession>
<evidence type="ECO:0000256" key="1">
    <source>
        <dbReference type="ARBA" id="ARBA00023125"/>
    </source>
</evidence>
<name>A0ABW2UUW5_9BACI</name>
<dbReference type="CDD" id="cd00093">
    <property type="entry name" value="HTH_XRE"/>
    <property type="match status" value="1"/>
</dbReference>
<dbReference type="EMBL" id="JBHTGR010000001">
    <property type="protein sequence ID" value="MFC7745888.1"/>
    <property type="molecule type" value="Genomic_DNA"/>
</dbReference>
<feature type="compositionally biased region" description="Basic and acidic residues" evidence="2">
    <location>
        <begin position="1"/>
        <end position="11"/>
    </location>
</feature>
<organism evidence="4 5">
    <name type="scientific">Lentibacillus kimchii</name>
    <dbReference type="NCBI Taxonomy" id="1542911"/>
    <lineage>
        <taxon>Bacteria</taxon>
        <taxon>Bacillati</taxon>
        <taxon>Bacillota</taxon>
        <taxon>Bacilli</taxon>
        <taxon>Bacillales</taxon>
        <taxon>Bacillaceae</taxon>
        <taxon>Lentibacillus</taxon>
    </lineage>
</organism>
<dbReference type="SMART" id="SM00530">
    <property type="entry name" value="HTH_XRE"/>
    <property type="match status" value="1"/>
</dbReference>
<comment type="caution">
    <text evidence="4">The sequence shown here is derived from an EMBL/GenBank/DDBJ whole genome shotgun (WGS) entry which is preliminary data.</text>
</comment>
<gene>
    <name evidence="4" type="ORF">ACFQU8_01350</name>
</gene>
<dbReference type="PANTHER" id="PTHR46558:SF11">
    <property type="entry name" value="HTH-TYPE TRANSCRIPTIONAL REGULATOR XRE"/>
    <property type="match status" value="1"/>
</dbReference>
<dbReference type="Proteomes" id="UP001596620">
    <property type="component" value="Unassembled WGS sequence"/>
</dbReference>
<dbReference type="SUPFAM" id="SSF47413">
    <property type="entry name" value="lambda repressor-like DNA-binding domains"/>
    <property type="match status" value="1"/>
</dbReference>
<evidence type="ECO:0000313" key="4">
    <source>
        <dbReference type="EMBL" id="MFC7745888.1"/>
    </source>
</evidence>
<dbReference type="PROSITE" id="PS50943">
    <property type="entry name" value="HTH_CROC1"/>
    <property type="match status" value="1"/>
</dbReference>
<reference evidence="5" key="1">
    <citation type="journal article" date="2019" name="Int. J. Syst. Evol. Microbiol.">
        <title>The Global Catalogue of Microorganisms (GCM) 10K type strain sequencing project: providing services to taxonomists for standard genome sequencing and annotation.</title>
        <authorList>
            <consortium name="The Broad Institute Genomics Platform"/>
            <consortium name="The Broad Institute Genome Sequencing Center for Infectious Disease"/>
            <person name="Wu L."/>
            <person name="Ma J."/>
        </authorList>
    </citation>
    <scope>NUCLEOTIDE SEQUENCE [LARGE SCALE GENOMIC DNA]</scope>
    <source>
        <strain evidence="5">JCM 30234</strain>
    </source>
</reference>
<keyword evidence="5" id="KW-1185">Reference proteome</keyword>
<dbReference type="InterPro" id="IPR001387">
    <property type="entry name" value="Cro/C1-type_HTH"/>
</dbReference>
<sequence>MDNKEMNEAIGKRIKQERKKKNVTQKELGNLIGVKHNTISSYESGTNAPEQNAIFKIAKALDIQIDDLFPDID</sequence>
<dbReference type="RefSeq" id="WP_382357356.1">
    <property type="nucleotide sequence ID" value="NZ_JBHTGR010000001.1"/>
</dbReference>
<feature type="domain" description="HTH cro/C1-type" evidence="3">
    <location>
        <begin position="14"/>
        <end position="68"/>
    </location>
</feature>
<keyword evidence="1" id="KW-0238">DNA-binding</keyword>
<dbReference type="Pfam" id="PF01381">
    <property type="entry name" value="HTH_3"/>
    <property type="match status" value="1"/>
</dbReference>
<evidence type="ECO:0000259" key="3">
    <source>
        <dbReference type="PROSITE" id="PS50943"/>
    </source>
</evidence>
<feature type="region of interest" description="Disordered" evidence="2">
    <location>
        <begin position="1"/>
        <end position="22"/>
    </location>
</feature>
<dbReference type="Gene3D" id="1.10.260.40">
    <property type="entry name" value="lambda repressor-like DNA-binding domains"/>
    <property type="match status" value="1"/>
</dbReference>
<dbReference type="PANTHER" id="PTHR46558">
    <property type="entry name" value="TRACRIPTIONAL REGULATORY PROTEIN-RELATED-RELATED"/>
    <property type="match status" value="1"/>
</dbReference>
<proteinExistence type="predicted"/>
<protein>
    <submittedName>
        <fullName evidence="4">Helix-turn-helix domain-containing protein</fullName>
    </submittedName>
</protein>
<feature type="compositionally biased region" description="Basic residues" evidence="2">
    <location>
        <begin position="12"/>
        <end position="22"/>
    </location>
</feature>
<evidence type="ECO:0000256" key="2">
    <source>
        <dbReference type="SAM" id="MobiDB-lite"/>
    </source>
</evidence>